<dbReference type="AlphaFoldDB" id="A0A6J4J2G2"/>
<accession>A0A6J4J2G2</accession>
<protein>
    <recommendedName>
        <fullName evidence="3">Glycine zipper domain-containing protein</fullName>
    </recommendedName>
</protein>
<proteinExistence type="predicted"/>
<reference evidence="2" key="1">
    <citation type="submission" date="2020-02" db="EMBL/GenBank/DDBJ databases">
        <authorList>
            <person name="Meier V. D."/>
        </authorList>
    </citation>
    <scope>NUCLEOTIDE SEQUENCE</scope>
    <source>
        <strain evidence="2">AVDCRST_MAG77</strain>
    </source>
</reference>
<sequence length="126" mass="11385">MSNTGADAVDRSTTAGSEATATVTSHDSDARETTRTGAAVGPAAGTGPVQHPGVAGAERTGAAETAGGAVAGAAAGALAGTVIAGPVGTVVGGALGAIGGAAAGAATAGTDQAEDDQDGTSTVVVR</sequence>
<feature type="region of interest" description="Disordered" evidence="1">
    <location>
        <begin position="102"/>
        <end position="126"/>
    </location>
</feature>
<evidence type="ECO:0008006" key="3">
    <source>
        <dbReference type="Google" id="ProtNLM"/>
    </source>
</evidence>
<gene>
    <name evidence="2" type="ORF">AVDCRST_MAG77-2789</name>
</gene>
<dbReference type="EMBL" id="CADCTC010000164">
    <property type="protein sequence ID" value="CAA9265185.1"/>
    <property type="molecule type" value="Genomic_DNA"/>
</dbReference>
<evidence type="ECO:0000256" key="1">
    <source>
        <dbReference type="SAM" id="MobiDB-lite"/>
    </source>
</evidence>
<feature type="compositionally biased region" description="Low complexity" evidence="1">
    <location>
        <begin position="35"/>
        <end position="62"/>
    </location>
</feature>
<evidence type="ECO:0000313" key="2">
    <source>
        <dbReference type="EMBL" id="CAA9265185.1"/>
    </source>
</evidence>
<feature type="compositionally biased region" description="Polar residues" evidence="1">
    <location>
        <begin position="1"/>
        <end position="25"/>
    </location>
</feature>
<feature type="region of interest" description="Disordered" evidence="1">
    <location>
        <begin position="1"/>
        <end position="62"/>
    </location>
</feature>
<organism evidence="2">
    <name type="scientific">uncultured Chloroflexota bacterium</name>
    <dbReference type="NCBI Taxonomy" id="166587"/>
    <lineage>
        <taxon>Bacteria</taxon>
        <taxon>Bacillati</taxon>
        <taxon>Chloroflexota</taxon>
        <taxon>environmental samples</taxon>
    </lineage>
</organism>
<name>A0A6J4J2G2_9CHLR</name>